<dbReference type="PANTHER" id="PTHR39337:SF1">
    <property type="entry name" value="BLR5642 PROTEIN"/>
    <property type="match status" value="1"/>
</dbReference>
<gene>
    <name evidence="1" type="ORF">TUM18999_25320</name>
    <name evidence="2" type="ORF">TUM20286_20530</name>
</gene>
<dbReference type="EMBL" id="BQKM01000003">
    <property type="protein sequence ID" value="GJN52301.1"/>
    <property type="molecule type" value="Genomic_DNA"/>
</dbReference>
<dbReference type="Proteomes" id="UP001054892">
    <property type="component" value="Unassembled WGS sequence"/>
</dbReference>
<evidence type="ECO:0000313" key="1">
    <source>
        <dbReference type="EMBL" id="BCG24341.1"/>
    </source>
</evidence>
<evidence type="ECO:0000313" key="2">
    <source>
        <dbReference type="EMBL" id="GJN52301.1"/>
    </source>
</evidence>
<dbReference type="EMBL" id="AP023189">
    <property type="protein sequence ID" value="BCG24341.1"/>
    <property type="molecule type" value="Genomic_DNA"/>
</dbReference>
<dbReference type="PANTHER" id="PTHR39337">
    <property type="entry name" value="BLR5642 PROTEIN"/>
    <property type="match status" value="1"/>
</dbReference>
<accession>A0A6J4E763</accession>
<dbReference type="AlphaFoldDB" id="A0A6J4E763"/>
<organism evidence="1 3">
    <name type="scientific">Pseudomonas tohonis</name>
    <dbReference type="NCBI Taxonomy" id="2725477"/>
    <lineage>
        <taxon>Bacteria</taxon>
        <taxon>Pseudomonadati</taxon>
        <taxon>Pseudomonadota</taxon>
        <taxon>Gammaproteobacteria</taxon>
        <taxon>Pseudomonadales</taxon>
        <taxon>Pseudomonadaceae</taxon>
        <taxon>Pseudomonas</taxon>
    </lineage>
</organism>
<dbReference type="Pfam" id="PF04343">
    <property type="entry name" value="DUF488"/>
    <property type="match status" value="1"/>
</dbReference>
<dbReference type="InterPro" id="IPR007438">
    <property type="entry name" value="DUF488"/>
</dbReference>
<name>A0A6J4E763_9PSED</name>
<dbReference type="RefSeq" id="WP_173174432.1">
    <property type="nucleotide sequence ID" value="NZ_AP023189.1"/>
</dbReference>
<evidence type="ECO:0008006" key="5">
    <source>
        <dbReference type="Google" id="ProtNLM"/>
    </source>
</evidence>
<protein>
    <recommendedName>
        <fullName evidence="5">DUF488 domain-containing protein</fullName>
    </recommendedName>
</protein>
<reference evidence="1 3" key="1">
    <citation type="submission" date="2020-05" db="EMBL/GenBank/DDBJ databases">
        <title>Characterization of novel class B3 metallo-beta-lactamase from novel Pseudomonas species.</title>
        <authorList>
            <person name="Yamada K."/>
            <person name="Aoki K."/>
            <person name="Ishii Y."/>
        </authorList>
    </citation>
    <scope>NUCLEOTIDE SEQUENCE [LARGE SCALE GENOMIC DNA]</scope>
    <source>
        <strain evidence="1 3">TUM18999</strain>
        <strain evidence="2 4">TUM20286</strain>
    </source>
</reference>
<keyword evidence="4" id="KW-1185">Reference proteome</keyword>
<evidence type="ECO:0000313" key="4">
    <source>
        <dbReference type="Proteomes" id="UP001054892"/>
    </source>
</evidence>
<dbReference type="KEGG" id="ptw:TUM18999_25320"/>
<sequence>MNIYTAGYEGLSIDAFIARLQEAGIDKVLDVREYPLSRKPGFSKKAFAECLAKAGIAYEHEPALGCPKPVRKRYKEDGDWAAYERGFNAYIKTQDERLHGLLADAASERICMVCYEADARFCHRNLIAQRAHSLDSALQAVHLPLKATAVADLFPAVA</sequence>
<evidence type="ECO:0000313" key="3">
    <source>
        <dbReference type="Proteomes" id="UP000509383"/>
    </source>
</evidence>
<dbReference type="Proteomes" id="UP000509383">
    <property type="component" value="Chromosome"/>
</dbReference>
<proteinExistence type="predicted"/>